<feature type="compositionally biased region" description="Basic residues" evidence="1">
    <location>
        <begin position="8"/>
        <end position="22"/>
    </location>
</feature>
<gene>
    <name evidence="2" type="ORF">EVAR_6461_1</name>
</gene>
<dbReference type="AlphaFoldDB" id="A0A4C1SSM3"/>
<reference evidence="2 3" key="1">
    <citation type="journal article" date="2019" name="Commun. Biol.">
        <title>The bagworm genome reveals a unique fibroin gene that provides high tensile strength.</title>
        <authorList>
            <person name="Kono N."/>
            <person name="Nakamura H."/>
            <person name="Ohtoshi R."/>
            <person name="Tomita M."/>
            <person name="Numata K."/>
            <person name="Arakawa K."/>
        </authorList>
    </citation>
    <scope>NUCLEOTIDE SEQUENCE [LARGE SCALE GENOMIC DNA]</scope>
</reference>
<keyword evidence="3" id="KW-1185">Reference proteome</keyword>
<name>A0A4C1SSM3_EUMVA</name>
<dbReference type="EMBL" id="BGZK01000013">
    <property type="protein sequence ID" value="GBP04210.1"/>
    <property type="molecule type" value="Genomic_DNA"/>
</dbReference>
<feature type="region of interest" description="Disordered" evidence="1">
    <location>
        <begin position="1"/>
        <end position="25"/>
    </location>
</feature>
<comment type="caution">
    <text evidence="2">The sequence shown here is derived from an EMBL/GenBank/DDBJ whole genome shotgun (WGS) entry which is preliminary data.</text>
</comment>
<evidence type="ECO:0000313" key="3">
    <source>
        <dbReference type="Proteomes" id="UP000299102"/>
    </source>
</evidence>
<evidence type="ECO:0000256" key="1">
    <source>
        <dbReference type="SAM" id="MobiDB-lite"/>
    </source>
</evidence>
<proteinExistence type="predicted"/>
<protein>
    <submittedName>
        <fullName evidence="2">Uncharacterized protein</fullName>
    </submittedName>
</protein>
<feature type="region of interest" description="Disordered" evidence="1">
    <location>
        <begin position="114"/>
        <end position="135"/>
    </location>
</feature>
<organism evidence="2 3">
    <name type="scientific">Eumeta variegata</name>
    <name type="common">Bagworm moth</name>
    <name type="synonym">Eumeta japonica</name>
    <dbReference type="NCBI Taxonomy" id="151549"/>
    <lineage>
        <taxon>Eukaryota</taxon>
        <taxon>Metazoa</taxon>
        <taxon>Ecdysozoa</taxon>
        <taxon>Arthropoda</taxon>
        <taxon>Hexapoda</taxon>
        <taxon>Insecta</taxon>
        <taxon>Pterygota</taxon>
        <taxon>Neoptera</taxon>
        <taxon>Endopterygota</taxon>
        <taxon>Lepidoptera</taxon>
        <taxon>Glossata</taxon>
        <taxon>Ditrysia</taxon>
        <taxon>Tineoidea</taxon>
        <taxon>Psychidae</taxon>
        <taxon>Oiketicinae</taxon>
        <taxon>Eumeta</taxon>
    </lineage>
</organism>
<evidence type="ECO:0000313" key="2">
    <source>
        <dbReference type="EMBL" id="GBP04210.1"/>
    </source>
</evidence>
<dbReference type="Proteomes" id="UP000299102">
    <property type="component" value="Unassembled WGS sequence"/>
</dbReference>
<sequence>MESDRRSARSSRARPAARRRAAAPRARLSAVVIKNKFNVWLHFSRPNGNLSRILLTHLKAVDHKTLTLRSSHQQIVRERALRRHSRRTAASGGRRGGVRISPAAPARLHVRPPRVTRPPVCFSTRPPKSELRGQNCDTRKVHTEFAYEYRFLIHRGAASPAIVLDATRVKRVGLKAFSVHRHSFCGQSNARVRNRANRFRAGSGHVLS</sequence>
<accession>A0A4C1SSM3</accession>